<dbReference type="AlphaFoldDB" id="A0A8C4YPS7"/>
<protein>
    <submittedName>
        <fullName evidence="1">Uncharacterized protein</fullName>
    </submittedName>
</protein>
<dbReference type="Proteomes" id="UP000694390">
    <property type="component" value="Unassembled WGS sequence"/>
</dbReference>
<reference evidence="1" key="1">
    <citation type="submission" date="2025-08" db="UniProtKB">
        <authorList>
            <consortium name="Ensembl"/>
        </authorList>
    </citation>
    <scope>IDENTIFICATION</scope>
</reference>
<evidence type="ECO:0000313" key="1">
    <source>
        <dbReference type="Ensembl" id="ENSGEVP00005028660.1"/>
    </source>
</evidence>
<dbReference type="GeneTree" id="ENSGT01000000221197"/>
<name>A0A8C4YPS7_9SAUR</name>
<sequence length="133" mass="15127">MFAHLKCQMIWSCPGFIIKTQENSFLYNGLIHHKILCQPLRGKGSSWWPKKMYVSAIVLYSLCHIILTHYPKCFHMTDPSCANAILRSQKSLAVRKKPGRASIDSKARRGFSDHLVGSTLRLWGATLVAHSMR</sequence>
<reference evidence="1" key="2">
    <citation type="submission" date="2025-09" db="UniProtKB">
        <authorList>
            <consortium name="Ensembl"/>
        </authorList>
    </citation>
    <scope>IDENTIFICATION</scope>
</reference>
<dbReference type="Ensembl" id="ENSGEVT00005030127.1">
    <property type="protein sequence ID" value="ENSGEVP00005028660.1"/>
    <property type="gene ID" value="ENSGEVG00005020137.1"/>
</dbReference>
<organism evidence="1 2">
    <name type="scientific">Gopherus evgoodei</name>
    <name type="common">Goodes thornscrub tortoise</name>
    <dbReference type="NCBI Taxonomy" id="1825980"/>
    <lineage>
        <taxon>Eukaryota</taxon>
        <taxon>Metazoa</taxon>
        <taxon>Chordata</taxon>
        <taxon>Craniata</taxon>
        <taxon>Vertebrata</taxon>
        <taxon>Euteleostomi</taxon>
        <taxon>Archelosauria</taxon>
        <taxon>Testudinata</taxon>
        <taxon>Testudines</taxon>
        <taxon>Cryptodira</taxon>
        <taxon>Durocryptodira</taxon>
        <taxon>Testudinoidea</taxon>
        <taxon>Testudinidae</taxon>
        <taxon>Gopherus</taxon>
    </lineage>
</organism>
<keyword evidence="2" id="KW-1185">Reference proteome</keyword>
<accession>A0A8C4YPS7</accession>
<proteinExistence type="predicted"/>
<evidence type="ECO:0000313" key="2">
    <source>
        <dbReference type="Proteomes" id="UP000694390"/>
    </source>
</evidence>